<proteinExistence type="predicted"/>
<protein>
    <submittedName>
        <fullName evidence="1">Uncharacterized protein</fullName>
    </submittedName>
</protein>
<dbReference type="Proteomes" id="UP001055172">
    <property type="component" value="Unassembled WGS sequence"/>
</dbReference>
<dbReference type="AlphaFoldDB" id="A0AA37GUV1"/>
<accession>A0AA37GUV1</accession>
<reference evidence="1 2" key="1">
    <citation type="submission" date="2021-07" db="EMBL/GenBank/DDBJ databases">
        <title>Genome data of Colletotrichum spaethianum.</title>
        <authorList>
            <person name="Utami Y.D."/>
            <person name="Hiruma K."/>
        </authorList>
    </citation>
    <scope>NUCLEOTIDE SEQUENCE [LARGE SCALE GENOMIC DNA]</scope>
    <source>
        <strain evidence="1 2">MAFF 242679</strain>
    </source>
</reference>
<evidence type="ECO:0000313" key="1">
    <source>
        <dbReference type="EMBL" id="GJC86513.1"/>
    </source>
</evidence>
<keyword evidence="2" id="KW-1185">Reference proteome</keyword>
<dbReference type="EMBL" id="BPPX01000022">
    <property type="protein sequence ID" value="GJC86513.1"/>
    <property type="molecule type" value="Genomic_DNA"/>
</dbReference>
<organism evidence="1 2">
    <name type="scientific">Colletotrichum liriopes</name>
    <dbReference type="NCBI Taxonomy" id="708192"/>
    <lineage>
        <taxon>Eukaryota</taxon>
        <taxon>Fungi</taxon>
        <taxon>Dikarya</taxon>
        <taxon>Ascomycota</taxon>
        <taxon>Pezizomycotina</taxon>
        <taxon>Sordariomycetes</taxon>
        <taxon>Hypocreomycetidae</taxon>
        <taxon>Glomerellales</taxon>
        <taxon>Glomerellaceae</taxon>
        <taxon>Colletotrichum</taxon>
        <taxon>Colletotrichum spaethianum species complex</taxon>
    </lineage>
</organism>
<sequence>MSSVVLVLPLLRPRANQSVYRWHGRLERYWCKWPIVAMPDTSTCRPHYAARRVRCGRRTATKVDAHTANDLDVGVNTRTRGEFGLLRWLMSDVCVAYIVCICHDTQWMRPWRHVAAMCLKEFEGAHMEPSTRDRKQRR</sequence>
<name>A0AA37GUV1_9PEZI</name>
<gene>
    <name evidence="1" type="ORF">ColLi_09351</name>
</gene>
<evidence type="ECO:0000313" key="2">
    <source>
        <dbReference type="Proteomes" id="UP001055172"/>
    </source>
</evidence>
<comment type="caution">
    <text evidence="1">The sequence shown here is derived from an EMBL/GenBank/DDBJ whole genome shotgun (WGS) entry which is preliminary data.</text>
</comment>